<comment type="similarity">
    <text evidence="1">Belongs to the FGGY kinase family.</text>
</comment>
<proteinExistence type="inferred from homology"/>
<comment type="caution">
    <text evidence="5">The sequence shown here is derived from an EMBL/GenBank/DDBJ whole genome shotgun (WGS) entry which is preliminary data.</text>
</comment>
<dbReference type="PANTHER" id="PTHR10196:SF67">
    <property type="entry name" value="SEDOHEPTULOKINASE"/>
    <property type="match status" value="1"/>
</dbReference>
<evidence type="ECO:0000313" key="6">
    <source>
        <dbReference type="Proteomes" id="UP000653578"/>
    </source>
</evidence>
<dbReference type="Proteomes" id="UP000653578">
    <property type="component" value="Unassembled WGS sequence"/>
</dbReference>
<keyword evidence="6" id="KW-1185">Reference proteome</keyword>
<dbReference type="InterPro" id="IPR018484">
    <property type="entry name" value="FGGY_N"/>
</dbReference>
<dbReference type="EMBL" id="WHNY01000060">
    <property type="protein sequence ID" value="NOU66073.1"/>
    <property type="molecule type" value="Genomic_DNA"/>
</dbReference>
<keyword evidence="3" id="KW-0418">Kinase</keyword>
<gene>
    <name evidence="5" type="ORF">GC096_18720</name>
</gene>
<dbReference type="InterPro" id="IPR043129">
    <property type="entry name" value="ATPase_NBD"/>
</dbReference>
<reference evidence="5 6" key="1">
    <citation type="submission" date="2019-10" db="EMBL/GenBank/DDBJ databases">
        <title>Description of Paenibacillus humi sp. nov.</title>
        <authorList>
            <person name="Carlier A."/>
            <person name="Qi S."/>
        </authorList>
    </citation>
    <scope>NUCLEOTIDE SEQUENCE [LARGE SCALE GENOMIC DNA]</scope>
    <source>
        <strain evidence="5 6">LMG 31461</strain>
    </source>
</reference>
<evidence type="ECO:0000256" key="3">
    <source>
        <dbReference type="ARBA" id="ARBA00022777"/>
    </source>
</evidence>
<dbReference type="SUPFAM" id="SSF53067">
    <property type="entry name" value="Actin-like ATPase domain"/>
    <property type="match status" value="2"/>
</dbReference>
<name>A0ABX1XC70_9BACL</name>
<dbReference type="Gene3D" id="3.30.420.40">
    <property type="match status" value="2"/>
</dbReference>
<protein>
    <recommendedName>
        <fullName evidence="4">Carbohydrate kinase FGGY N-terminal domain-containing protein</fullName>
    </recommendedName>
</protein>
<sequence length="334" mass="36618">MAPEQMAKGGTRLKPGLAACNLHHWMLNHQEIIENNKLYFCTLGGFLIYKLTGRHACHITNAAPTGFVDLTKLAWNPDIICAVGCADFIFPDILHEHEVCGYFSSSYGNIPVFPDIGDHQASVYGALGGLEEMAVISGGTAGIVSVVSKESTPGDHENRPYFNHCYLKTVTQLPGGRNLDVLIDFIEDIGKSIYDVSRNREDIWRSVTSTILNTTNNDNISDVLQVELGFFQGQQGVKHGRIDDIRPGNFTVGSLFMAAYENMADIYITALHKLTGSTVPIKKIILTGGSIHDNLFMKETIQKRSGIETIPSIVQNQELAGLLQLASKINSEHG</sequence>
<organism evidence="5 6">
    <name type="scientific">Paenibacillus plantarum</name>
    <dbReference type="NCBI Taxonomy" id="2654975"/>
    <lineage>
        <taxon>Bacteria</taxon>
        <taxon>Bacillati</taxon>
        <taxon>Bacillota</taxon>
        <taxon>Bacilli</taxon>
        <taxon>Bacillales</taxon>
        <taxon>Paenibacillaceae</taxon>
        <taxon>Paenibacillus</taxon>
    </lineage>
</organism>
<accession>A0ABX1XC70</accession>
<evidence type="ECO:0000259" key="4">
    <source>
        <dbReference type="Pfam" id="PF00370"/>
    </source>
</evidence>
<feature type="domain" description="Carbohydrate kinase FGGY N-terminal" evidence="4">
    <location>
        <begin position="8"/>
        <end position="123"/>
    </location>
</feature>
<evidence type="ECO:0000313" key="5">
    <source>
        <dbReference type="EMBL" id="NOU66073.1"/>
    </source>
</evidence>
<dbReference type="Pfam" id="PF00370">
    <property type="entry name" value="FGGY_N"/>
    <property type="match status" value="1"/>
</dbReference>
<evidence type="ECO:0000256" key="1">
    <source>
        <dbReference type="ARBA" id="ARBA00009156"/>
    </source>
</evidence>
<dbReference type="PANTHER" id="PTHR10196">
    <property type="entry name" value="SUGAR KINASE"/>
    <property type="match status" value="1"/>
</dbReference>
<keyword evidence="2" id="KW-0808">Transferase</keyword>
<evidence type="ECO:0000256" key="2">
    <source>
        <dbReference type="ARBA" id="ARBA00022679"/>
    </source>
</evidence>